<organism evidence="2 3">
    <name type="scientific">Stephania cephalantha</name>
    <dbReference type="NCBI Taxonomy" id="152367"/>
    <lineage>
        <taxon>Eukaryota</taxon>
        <taxon>Viridiplantae</taxon>
        <taxon>Streptophyta</taxon>
        <taxon>Embryophyta</taxon>
        <taxon>Tracheophyta</taxon>
        <taxon>Spermatophyta</taxon>
        <taxon>Magnoliopsida</taxon>
        <taxon>Ranunculales</taxon>
        <taxon>Menispermaceae</taxon>
        <taxon>Menispermoideae</taxon>
        <taxon>Cissampelideae</taxon>
        <taxon>Stephania</taxon>
    </lineage>
</organism>
<keyword evidence="3" id="KW-1185">Reference proteome</keyword>
<dbReference type="Proteomes" id="UP001419268">
    <property type="component" value="Unassembled WGS sequence"/>
</dbReference>
<evidence type="ECO:0000313" key="2">
    <source>
        <dbReference type="EMBL" id="KAK9089161.1"/>
    </source>
</evidence>
<sequence length="367" mass="41250">MRRRLCRRRCRRLEPPESPKRRRPTPHPKPSPNSSRISSRGDVWSDPATSDQPVDDEAVYLNVAVVLFSGGKLATSDTISVHELSICSSSIPGGQLILLGKASDGRVQRDFEGLANLHNQGSNIRILLTYRFVFEGIDEGSLDWALKRAFHFYTESAHLRLSSKGDVRSSPQTTPDQSVDDEAVYYKVAGECPKGCVYSLRSLWRKKRRYVDPDASTSQVADVFEFWKSNSSILSEDIPQLQRKILQIPDLQLSFEQIQHYTLVEIENILQKVGKTLKGGCSTTELYRKKLSSVFLYDHKKNSLGVDINECKEKIVVGVKDALARAHGEDMTAKGIGDRLYIADQDTCIGRNMLGFGQFLTLLVLEE</sequence>
<reference evidence="2 3" key="1">
    <citation type="submission" date="2024-01" db="EMBL/GenBank/DDBJ databases">
        <title>Genome assemblies of Stephania.</title>
        <authorList>
            <person name="Yang L."/>
        </authorList>
    </citation>
    <scope>NUCLEOTIDE SEQUENCE [LARGE SCALE GENOMIC DNA]</scope>
    <source>
        <strain evidence="2">JXDWG</strain>
        <tissue evidence="2">Leaf</tissue>
    </source>
</reference>
<gene>
    <name evidence="2" type="ORF">Scep_028243</name>
</gene>
<evidence type="ECO:0000313" key="3">
    <source>
        <dbReference type="Proteomes" id="UP001419268"/>
    </source>
</evidence>
<accession>A0AAP0HLW4</accession>
<comment type="caution">
    <text evidence="2">The sequence shown here is derived from an EMBL/GenBank/DDBJ whole genome shotgun (WGS) entry which is preliminary data.</text>
</comment>
<name>A0AAP0HLW4_9MAGN</name>
<dbReference type="EMBL" id="JBBNAG010000012">
    <property type="protein sequence ID" value="KAK9089161.1"/>
    <property type="molecule type" value="Genomic_DNA"/>
</dbReference>
<dbReference type="AlphaFoldDB" id="A0AAP0HLW4"/>
<proteinExistence type="predicted"/>
<feature type="region of interest" description="Disordered" evidence="1">
    <location>
        <begin position="1"/>
        <end position="52"/>
    </location>
</feature>
<protein>
    <submittedName>
        <fullName evidence="2">Uncharacterized protein</fullName>
    </submittedName>
</protein>
<evidence type="ECO:0000256" key="1">
    <source>
        <dbReference type="SAM" id="MobiDB-lite"/>
    </source>
</evidence>
<feature type="compositionally biased region" description="Basic residues" evidence="1">
    <location>
        <begin position="1"/>
        <end position="11"/>
    </location>
</feature>